<keyword evidence="2" id="KW-1185">Reference proteome</keyword>
<comment type="caution">
    <text evidence="1">The sequence shown here is derived from an EMBL/GenBank/DDBJ whole genome shotgun (WGS) entry which is preliminary data.</text>
</comment>
<dbReference type="EMBL" id="JACHHY010000003">
    <property type="protein sequence ID" value="MBB5017330.1"/>
    <property type="molecule type" value="Genomic_DNA"/>
</dbReference>
<dbReference type="AlphaFoldDB" id="A0A840MG05"/>
<proteinExistence type="predicted"/>
<name>A0A840MG05_9PROT</name>
<dbReference type="Proteomes" id="UP000575898">
    <property type="component" value="Unassembled WGS sequence"/>
</dbReference>
<organism evidence="1 2">
    <name type="scientific">Chitinivorax tropicus</name>
    <dbReference type="NCBI Taxonomy" id="714531"/>
    <lineage>
        <taxon>Bacteria</taxon>
        <taxon>Pseudomonadati</taxon>
        <taxon>Pseudomonadota</taxon>
        <taxon>Betaproteobacteria</taxon>
        <taxon>Chitinivorax</taxon>
    </lineage>
</organism>
<dbReference type="RefSeq" id="WP_184034967.1">
    <property type="nucleotide sequence ID" value="NZ_JACHHY010000003.1"/>
</dbReference>
<protein>
    <recommendedName>
        <fullName evidence="3">DUF465 domain-containing protein</fullName>
    </recommendedName>
</protein>
<dbReference type="InterPro" id="IPR038444">
    <property type="entry name" value="DUF465_sf"/>
</dbReference>
<evidence type="ECO:0008006" key="3">
    <source>
        <dbReference type="Google" id="ProtNLM"/>
    </source>
</evidence>
<reference evidence="1 2" key="1">
    <citation type="submission" date="2020-08" db="EMBL/GenBank/DDBJ databases">
        <title>Genomic Encyclopedia of Type Strains, Phase IV (KMG-IV): sequencing the most valuable type-strain genomes for metagenomic binning, comparative biology and taxonomic classification.</title>
        <authorList>
            <person name="Goeker M."/>
        </authorList>
    </citation>
    <scope>NUCLEOTIDE SEQUENCE [LARGE SCALE GENOMIC DNA]</scope>
    <source>
        <strain evidence="1 2">DSM 27165</strain>
    </source>
</reference>
<dbReference type="Gene3D" id="6.10.280.50">
    <property type="match status" value="1"/>
</dbReference>
<dbReference type="Pfam" id="PF04325">
    <property type="entry name" value="DUF465"/>
    <property type="match status" value="1"/>
</dbReference>
<gene>
    <name evidence="1" type="ORF">HNQ59_000594</name>
</gene>
<dbReference type="InterPro" id="IPR007420">
    <property type="entry name" value="DUF465"/>
</dbReference>
<evidence type="ECO:0000313" key="1">
    <source>
        <dbReference type="EMBL" id="MBB5017330.1"/>
    </source>
</evidence>
<accession>A0A840MG05</accession>
<sequence length="84" mass="9878">MHIEHHDLAKEFPEFKAEIHQLKAQDAHFARRFVEYQDIDKEICRLESEDVPVSDATLDGLKRQRLSLKDELYQMLRTTAADPV</sequence>
<evidence type="ECO:0000313" key="2">
    <source>
        <dbReference type="Proteomes" id="UP000575898"/>
    </source>
</evidence>